<dbReference type="CDD" id="cd01949">
    <property type="entry name" value="GGDEF"/>
    <property type="match status" value="1"/>
</dbReference>
<comment type="caution">
    <text evidence="5">The sequence shown here is derived from an EMBL/GenBank/DDBJ whole genome shotgun (WGS) entry which is preliminary data.</text>
</comment>
<sequence>MSVALLAAAIAILAAIVAARRPSLPGRDMFVLLMLAIGCWSVLEALHRLTPDVASDITLTCFRYIALFSVPLLTLLFTRQVVGLAAPRPKVVVLLAAIPLLTVVLAWTNSWHGWIWLQIMQLGPDLIYKPGPWLWVATSYNYALLSVTMFMLIDALRRVPPTFRFQILAMLIGGGLSWLTHVLYLAVAIPAIVIDPTPITSAVSGAFILWGMTRHHLFDLIPTAHDTLINQIGDGVIILDHQQRTVSLNPAAMHLTGLTDEAIGRPFAEMFPTLAHAVVATGGATSVCTNLGPAASMIELRVTAFPCHRRGVGGWLVTLHDITIQHTLARELEAERDFALQVIQTMGEGLTVVGADGRFIFVNDAYARMLGHVPTSLIGRSPLDFTVAEDWTTLERARATRMSGQTNTYLSRLRRADGQIVHVQITGTPHVADGQFAGSVAVITDMSERLATEAALRESEQRWQFALNAANDGLWDWNYATGEVFFSERWYTMLGYAPGELVGHVSSWKQLVHPNDMPYVLETLQAHLDGQIPFYECEHRCCAKNGAWVWILDRGRVINRDEYGQPLRVIGTHTDVTMRRTLEAELREAEQRFRSMFERHQAIMLLIDPYSGAIVDANLAASAFYGYSLEELRRMQIQAINQLSPEQVAAERKRALTEQRNHFVFPHRLAQGEIRMVEVHSSPITVGTYVLLFSIIHDISARVRTEVAEREQRALAEALRDTALALSSTLSVDSVLDCILDHVGRFVAHDAATILLVDGASDSILVTRRRGNPPHDPVDAVGIPFSSALLPSLSQMAHTGQPVLLPTIQINSTEVDVAASSWLMAYAGVPICIRQDIVGFLTVESATPGCFTPAHTERLQTLASQAAIAIEHAQLYAEVEALAVTDPLTGIVNRRGLFQFGGREVERALRGHMPLALIMLDIDHFKRINDTYGHPMGDQVLSAVADCCKSLVRAIDVVARYGGEEFVLLLPDTDIDDASVVAERLRQAIARLAIPKIGAQRDICPPIYVTVSLGVGALSPDTRTFETLIEQADLALYTAKQAGRNQVRCAPRAI</sequence>
<dbReference type="InterPro" id="IPR003018">
    <property type="entry name" value="GAF"/>
</dbReference>
<dbReference type="SMART" id="SM00091">
    <property type="entry name" value="PAS"/>
    <property type="match status" value="4"/>
</dbReference>
<dbReference type="AlphaFoldDB" id="A0A2A6RL93"/>
<dbReference type="InterPro" id="IPR029016">
    <property type="entry name" value="GAF-like_dom_sf"/>
</dbReference>
<dbReference type="InterPro" id="IPR031621">
    <property type="entry name" value="HisKA_7TM"/>
</dbReference>
<dbReference type="InterPro" id="IPR013656">
    <property type="entry name" value="PAS_4"/>
</dbReference>
<keyword evidence="1" id="KW-0812">Transmembrane</keyword>
<dbReference type="PROSITE" id="PS50113">
    <property type="entry name" value="PAC"/>
    <property type="match status" value="2"/>
</dbReference>
<dbReference type="OrthoDB" id="9783388at2"/>
<evidence type="ECO:0000259" key="3">
    <source>
        <dbReference type="PROSITE" id="PS50113"/>
    </source>
</evidence>
<dbReference type="CDD" id="cd00130">
    <property type="entry name" value="PAS"/>
    <property type="match status" value="4"/>
</dbReference>
<dbReference type="InterPro" id="IPR035965">
    <property type="entry name" value="PAS-like_dom_sf"/>
</dbReference>
<evidence type="ECO:0000259" key="2">
    <source>
        <dbReference type="PROSITE" id="PS50112"/>
    </source>
</evidence>
<evidence type="ECO:0000313" key="5">
    <source>
        <dbReference type="EMBL" id="PDW03847.1"/>
    </source>
</evidence>
<evidence type="ECO:0000259" key="4">
    <source>
        <dbReference type="PROSITE" id="PS50887"/>
    </source>
</evidence>
<dbReference type="RefSeq" id="WP_097643328.1">
    <property type="nucleotide sequence ID" value="NZ_NQWI01000020.1"/>
</dbReference>
<dbReference type="SUPFAM" id="SSF55785">
    <property type="entry name" value="PYP-like sensor domain (PAS domain)"/>
    <property type="match status" value="4"/>
</dbReference>
<proteinExistence type="predicted"/>
<feature type="domain" description="GGDEF" evidence="4">
    <location>
        <begin position="913"/>
        <end position="1052"/>
    </location>
</feature>
<dbReference type="Gene3D" id="3.30.450.40">
    <property type="match status" value="1"/>
</dbReference>
<dbReference type="NCBIfam" id="TIGR00254">
    <property type="entry name" value="GGDEF"/>
    <property type="match status" value="1"/>
</dbReference>
<name>A0A2A6RL93_9CHLR</name>
<dbReference type="InterPro" id="IPR043128">
    <property type="entry name" value="Rev_trsase/Diguanyl_cyclase"/>
</dbReference>
<dbReference type="PROSITE" id="PS50887">
    <property type="entry name" value="GGDEF"/>
    <property type="match status" value="1"/>
</dbReference>
<dbReference type="PANTHER" id="PTHR44757:SF2">
    <property type="entry name" value="BIOFILM ARCHITECTURE MAINTENANCE PROTEIN MBAA"/>
    <property type="match status" value="1"/>
</dbReference>
<dbReference type="SMART" id="SM00065">
    <property type="entry name" value="GAF"/>
    <property type="match status" value="1"/>
</dbReference>
<feature type="transmembrane region" description="Helical" evidence="1">
    <location>
        <begin position="91"/>
        <end position="112"/>
    </location>
</feature>
<keyword evidence="6" id="KW-1185">Reference proteome</keyword>
<accession>A0A2A6RL93</accession>
<dbReference type="Gene3D" id="3.30.450.20">
    <property type="entry name" value="PAS domain"/>
    <property type="match status" value="4"/>
</dbReference>
<dbReference type="InterPro" id="IPR000700">
    <property type="entry name" value="PAS-assoc_C"/>
</dbReference>
<dbReference type="Pfam" id="PF08448">
    <property type="entry name" value="PAS_4"/>
    <property type="match status" value="3"/>
</dbReference>
<dbReference type="Pfam" id="PF00990">
    <property type="entry name" value="GGDEF"/>
    <property type="match status" value="1"/>
</dbReference>
<reference evidence="6" key="1">
    <citation type="submission" date="2017-08" db="EMBL/GenBank/DDBJ databases">
        <authorList>
            <person name="Grouzdev D.S."/>
            <person name="Gaisin V.A."/>
            <person name="Rysina M.S."/>
            <person name="Gorlenko V.M."/>
        </authorList>
    </citation>
    <scope>NUCLEOTIDE SEQUENCE [LARGE SCALE GENOMIC DNA]</scope>
    <source>
        <strain evidence="6">Kir15-3F</strain>
    </source>
</reference>
<dbReference type="SMART" id="SM00086">
    <property type="entry name" value="PAC"/>
    <property type="match status" value="4"/>
</dbReference>
<feature type="domain" description="PAC" evidence="3">
    <location>
        <begin position="407"/>
        <end position="458"/>
    </location>
</feature>
<dbReference type="SUPFAM" id="SSF55781">
    <property type="entry name" value="GAF domain-like"/>
    <property type="match status" value="1"/>
</dbReference>
<organism evidence="5 6">
    <name type="scientific">Candidatus Viridilinea mediisalina</name>
    <dbReference type="NCBI Taxonomy" id="2024553"/>
    <lineage>
        <taxon>Bacteria</taxon>
        <taxon>Bacillati</taxon>
        <taxon>Chloroflexota</taxon>
        <taxon>Chloroflexia</taxon>
        <taxon>Chloroflexales</taxon>
        <taxon>Chloroflexineae</taxon>
        <taxon>Oscillochloridaceae</taxon>
        <taxon>Candidatus Viridilinea</taxon>
    </lineage>
</organism>
<dbReference type="InterPro" id="IPR000014">
    <property type="entry name" value="PAS"/>
</dbReference>
<feature type="transmembrane region" description="Helical" evidence="1">
    <location>
        <begin position="57"/>
        <end position="79"/>
    </location>
</feature>
<dbReference type="SUPFAM" id="SSF55073">
    <property type="entry name" value="Nucleotide cyclase"/>
    <property type="match status" value="1"/>
</dbReference>
<dbReference type="Pfam" id="PF08447">
    <property type="entry name" value="PAS_3"/>
    <property type="match status" value="1"/>
</dbReference>
<dbReference type="InterPro" id="IPR052155">
    <property type="entry name" value="Biofilm_reg_signaling"/>
</dbReference>
<evidence type="ECO:0000256" key="1">
    <source>
        <dbReference type="SAM" id="Phobius"/>
    </source>
</evidence>
<feature type="transmembrane region" description="Helical" evidence="1">
    <location>
        <begin position="132"/>
        <end position="153"/>
    </location>
</feature>
<dbReference type="Gene3D" id="3.30.70.270">
    <property type="match status" value="1"/>
</dbReference>
<dbReference type="InterPro" id="IPR029787">
    <property type="entry name" value="Nucleotide_cyclase"/>
</dbReference>
<feature type="domain" description="PAS" evidence="2">
    <location>
        <begin position="589"/>
        <end position="632"/>
    </location>
</feature>
<protein>
    <recommendedName>
        <fullName evidence="7">Diguanylate cyclase</fullName>
    </recommendedName>
</protein>
<dbReference type="InterPro" id="IPR000160">
    <property type="entry name" value="GGDEF_dom"/>
</dbReference>
<dbReference type="PANTHER" id="PTHR44757">
    <property type="entry name" value="DIGUANYLATE CYCLASE DGCP"/>
    <property type="match status" value="1"/>
</dbReference>
<evidence type="ECO:0008006" key="7">
    <source>
        <dbReference type="Google" id="ProtNLM"/>
    </source>
</evidence>
<dbReference type="PROSITE" id="PS50112">
    <property type="entry name" value="PAS"/>
    <property type="match status" value="3"/>
</dbReference>
<dbReference type="SMART" id="SM00267">
    <property type="entry name" value="GGDEF"/>
    <property type="match status" value="1"/>
</dbReference>
<dbReference type="Pfam" id="PF16927">
    <property type="entry name" value="HisKA_7TM"/>
    <property type="match status" value="1"/>
</dbReference>
<dbReference type="NCBIfam" id="TIGR00229">
    <property type="entry name" value="sensory_box"/>
    <property type="match status" value="3"/>
</dbReference>
<keyword evidence="1" id="KW-0472">Membrane</keyword>
<feature type="domain" description="PAC" evidence="3">
    <location>
        <begin position="535"/>
        <end position="588"/>
    </location>
</feature>
<gene>
    <name evidence="5" type="ORF">CJ255_06750</name>
</gene>
<feature type="transmembrane region" description="Helical" evidence="1">
    <location>
        <begin position="165"/>
        <end position="187"/>
    </location>
</feature>
<dbReference type="Proteomes" id="UP000220527">
    <property type="component" value="Unassembled WGS sequence"/>
</dbReference>
<keyword evidence="1" id="KW-1133">Transmembrane helix</keyword>
<dbReference type="Pfam" id="PF13185">
    <property type="entry name" value="GAF_2"/>
    <property type="match status" value="1"/>
</dbReference>
<dbReference type="EMBL" id="NQWI01000020">
    <property type="protein sequence ID" value="PDW03847.1"/>
    <property type="molecule type" value="Genomic_DNA"/>
</dbReference>
<feature type="domain" description="PAS" evidence="2">
    <location>
        <begin position="335"/>
        <end position="405"/>
    </location>
</feature>
<evidence type="ECO:0000313" key="6">
    <source>
        <dbReference type="Proteomes" id="UP000220527"/>
    </source>
</evidence>
<dbReference type="InterPro" id="IPR013655">
    <property type="entry name" value="PAS_fold_3"/>
</dbReference>
<dbReference type="InterPro" id="IPR001610">
    <property type="entry name" value="PAC"/>
</dbReference>
<feature type="domain" description="PAS" evidence="2">
    <location>
        <begin position="459"/>
        <end position="531"/>
    </location>
</feature>
<dbReference type="FunFam" id="3.30.70.270:FF:000001">
    <property type="entry name" value="Diguanylate cyclase domain protein"/>
    <property type="match status" value="1"/>
</dbReference>